<dbReference type="PANTHER" id="PTHR42912">
    <property type="entry name" value="METHYLTRANSFERASE"/>
    <property type="match status" value="1"/>
</dbReference>
<dbReference type="GO" id="GO:0032259">
    <property type="term" value="P:methylation"/>
    <property type="evidence" value="ECO:0007669"/>
    <property type="project" value="UniProtKB-KW"/>
</dbReference>
<dbReference type="SUPFAM" id="SSF53335">
    <property type="entry name" value="S-adenosyl-L-methionine-dependent methyltransferases"/>
    <property type="match status" value="1"/>
</dbReference>
<dbReference type="CDD" id="cd02440">
    <property type="entry name" value="AdoMet_MTases"/>
    <property type="match status" value="1"/>
</dbReference>
<dbReference type="Proteomes" id="UP000247409">
    <property type="component" value="Unassembled WGS sequence"/>
</dbReference>
<gene>
    <name evidence="3" type="ORF">BWQ96_05172</name>
</gene>
<accession>A0A2V3IVA4</accession>
<name>A0A2V3IVA4_9FLOR</name>
<dbReference type="PANTHER" id="PTHR42912:SF80">
    <property type="entry name" value="METHYLTRANSFERASE DOMAIN-CONTAINING PROTEIN"/>
    <property type="match status" value="1"/>
</dbReference>
<feature type="region of interest" description="Disordered" evidence="1">
    <location>
        <begin position="1"/>
        <end position="74"/>
    </location>
</feature>
<evidence type="ECO:0000259" key="2">
    <source>
        <dbReference type="Pfam" id="PF08241"/>
    </source>
</evidence>
<protein>
    <submittedName>
        <fullName evidence="3">Putative methyltransferase sll0829</fullName>
    </submittedName>
</protein>
<organism evidence="3 4">
    <name type="scientific">Gracilariopsis chorda</name>
    <dbReference type="NCBI Taxonomy" id="448386"/>
    <lineage>
        <taxon>Eukaryota</taxon>
        <taxon>Rhodophyta</taxon>
        <taxon>Florideophyceae</taxon>
        <taxon>Rhodymeniophycidae</taxon>
        <taxon>Gracilariales</taxon>
        <taxon>Gracilariaceae</taxon>
        <taxon>Gracilariopsis</taxon>
    </lineage>
</organism>
<reference evidence="3 4" key="1">
    <citation type="journal article" date="2018" name="Mol. Biol. Evol.">
        <title>Analysis of the draft genome of the red seaweed Gracilariopsis chorda provides insights into genome size evolution in Rhodophyta.</title>
        <authorList>
            <person name="Lee J."/>
            <person name="Yang E.C."/>
            <person name="Graf L."/>
            <person name="Yang J.H."/>
            <person name="Qiu H."/>
            <person name="Zel Zion U."/>
            <person name="Chan C.X."/>
            <person name="Stephens T.G."/>
            <person name="Weber A.P.M."/>
            <person name="Boo G.H."/>
            <person name="Boo S.M."/>
            <person name="Kim K.M."/>
            <person name="Shin Y."/>
            <person name="Jung M."/>
            <person name="Lee S.J."/>
            <person name="Yim H.S."/>
            <person name="Lee J.H."/>
            <person name="Bhattacharya D."/>
            <person name="Yoon H.S."/>
        </authorList>
    </citation>
    <scope>NUCLEOTIDE SEQUENCE [LARGE SCALE GENOMIC DNA]</scope>
    <source>
        <strain evidence="3 4">SKKU-2015</strain>
        <tissue evidence="3">Whole body</tissue>
    </source>
</reference>
<dbReference type="AlphaFoldDB" id="A0A2V3IVA4"/>
<dbReference type="InterPro" id="IPR050508">
    <property type="entry name" value="Methyltransf_Superfamily"/>
</dbReference>
<comment type="caution">
    <text evidence="3">The sequence shown here is derived from an EMBL/GenBank/DDBJ whole genome shotgun (WGS) entry which is preliminary data.</text>
</comment>
<evidence type="ECO:0000313" key="3">
    <source>
        <dbReference type="EMBL" id="PXF45070.1"/>
    </source>
</evidence>
<dbReference type="InterPro" id="IPR029063">
    <property type="entry name" value="SAM-dependent_MTases_sf"/>
</dbReference>
<evidence type="ECO:0000313" key="4">
    <source>
        <dbReference type="Proteomes" id="UP000247409"/>
    </source>
</evidence>
<keyword evidence="4" id="KW-1185">Reference proteome</keyword>
<feature type="domain" description="Methyltransferase type 11" evidence="2">
    <location>
        <begin position="217"/>
        <end position="331"/>
    </location>
</feature>
<dbReference type="InterPro" id="IPR013216">
    <property type="entry name" value="Methyltransf_11"/>
</dbReference>
<keyword evidence="3" id="KW-0489">Methyltransferase</keyword>
<dbReference type="EMBL" id="NBIV01000071">
    <property type="protein sequence ID" value="PXF45070.1"/>
    <property type="molecule type" value="Genomic_DNA"/>
</dbReference>
<keyword evidence="3" id="KW-0808">Transferase</keyword>
<dbReference type="STRING" id="448386.A0A2V3IVA4"/>
<feature type="compositionally biased region" description="Polar residues" evidence="1">
    <location>
        <begin position="36"/>
        <end position="63"/>
    </location>
</feature>
<proteinExistence type="predicted"/>
<dbReference type="Pfam" id="PF08241">
    <property type="entry name" value="Methyltransf_11"/>
    <property type="match status" value="1"/>
</dbReference>
<dbReference type="OrthoDB" id="2013972at2759"/>
<dbReference type="GO" id="GO:0008757">
    <property type="term" value="F:S-adenosylmethionine-dependent methyltransferase activity"/>
    <property type="evidence" value="ECO:0007669"/>
    <property type="project" value="InterPro"/>
</dbReference>
<evidence type="ECO:0000256" key="1">
    <source>
        <dbReference type="SAM" id="MobiDB-lite"/>
    </source>
</evidence>
<sequence length="396" mass="43722">MSAPAFLTPSPLPINNSQRPRRLSAWSPTPRRFARSHNTTLATASGSSTETPSPAKETSTFSQRPDAPGWTGTGPLSRMVNALINFPPFKSVMRYGARKVLISTAERSGIEWTNEVAALNAALPLNSKQREQALSAVTNDDLVYPSYYTVPFHAYPKGNLDWLPAFEARPATMAMSKRVFEDESAEVAFDRMRKLFFEKLMKHAPGGWHAKPHLNVVDVGCSVGLSTRDLVSRIMNERGPQLAPPRVTGIDASPYFLAVAKRFQAEADAETTAPKAIVDYVHALAEGTGFPDESVDLWSMQLVTHELPDAATSAITAEAFRVLRSGGVFAIMDQDPRSEVIRNLPPVLATLMKSTEPYTDQYYLLDIEQVLLDTGFVQVRTELTTPRHRCFIAMKP</sequence>
<dbReference type="Gene3D" id="3.40.50.150">
    <property type="entry name" value="Vaccinia Virus protein VP39"/>
    <property type="match status" value="1"/>
</dbReference>